<evidence type="ECO:0000313" key="2">
    <source>
        <dbReference type="Proteomes" id="UP000219281"/>
    </source>
</evidence>
<sequence>MKGKELIVVDLNGDEIEIEDLAGAIEQADFCRAVAQEGPQNFGAVRLKYWEDLHGKLQKLKSVEDGKY</sequence>
<organism evidence="1 2">
    <name type="scientific">Pedobacter xixiisoli</name>
    <dbReference type="NCBI Taxonomy" id="1476464"/>
    <lineage>
        <taxon>Bacteria</taxon>
        <taxon>Pseudomonadati</taxon>
        <taxon>Bacteroidota</taxon>
        <taxon>Sphingobacteriia</taxon>
        <taxon>Sphingobacteriales</taxon>
        <taxon>Sphingobacteriaceae</taxon>
        <taxon>Pedobacter</taxon>
    </lineage>
</organism>
<evidence type="ECO:0000313" key="1">
    <source>
        <dbReference type="EMBL" id="SOD17767.1"/>
    </source>
</evidence>
<reference evidence="2" key="1">
    <citation type="submission" date="2017-09" db="EMBL/GenBank/DDBJ databases">
        <authorList>
            <person name="Varghese N."/>
            <person name="Submissions S."/>
        </authorList>
    </citation>
    <scope>NUCLEOTIDE SEQUENCE [LARGE SCALE GENOMIC DNA]</scope>
    <source>
        <strain evidence="2">CGMCC 1.12803</strain>
    </source>
</reference>
<dbReference type="Proteomes" id="UP000219281">
    <property type="component" value="Unassembled WGS sequence"/>
</dbReference>
<keyword evidence="2" id="KW-1185">Reference proteome</keyword>
<name>A0A286A7A6_9SPHI</name>
<dbReference type="EMBL" id="OCMT01000003">
    <property type="protein sequence ID" value="SOD17767.1"/>
    <property type="molecule type" value="Genomic_DNA"/>
</dbReference>
<protein>
    <submittedName>
        <fullName evidence="1">Uncharacterized protein</fullName>
    </submittedName>
</protein>
<dbReference type="RefSeq" id="WP_097132521.1">
    <property type="nucleotide sequence ID" value="NZ_OCMT01000003.1"/>
</dbReference>
<accession>A0A286A7A6</accession>
<proteinExistence type="predicted"/>
<gene>
    <name evidence="1" type="ORF">SAMN06297358_2677</name>
</gene>
<dbReference type="AlphaFoldDB" id="A0A286A7A6"/>